<dbReference type="PROSITE" id="PS50879">
    <property type="entry name" value="RNASE_H_1"/>
    <property type="match status" value="1"/>
</dbReference>
<dbReference type="PANTHER" id="PTHR47723">
    <property type="entry name" value="OS05G0353850 PROTEIN"/>
    <property type="match status" value="1"/>
</dbReference>
<dbReference type="CDD" id="cd09276">
    <property type="entry name" value="Rnase_HI_RT_non_LTR"/>
    <property type="match status" value="1"/>
</dbReference>
<dbReference type="SUPFAM" id="SSF53098">
    <property type="entry name" value="Ribonuclease H-like"/>
    <property type="match status" value="1"/>
</dbReference>
<protein>
    <submittedName>
        <fullName evidence="2">RNase H domain-containing protein</fullName>
    </submittedName>
</protein>
<dbReference type="Gene3D" id="3.30.420.10">
    <property type="entry name" value="Ribonuclease H-like superfamily/Ribonuclease H"/>
    <property type="match status" value="1"/>
</dbReference>
<dbReference type="EMBL" id="BMAU01021301">
    <property type="protein sequence ID" value="GFY10779.1"/>
    <property type="molecule type" value="Genomic_DNA"/>
</dbReference>
<reference evidence="2" key="1">
    <citation type="submission" date="2020-08" db="EMBL/GenBank/DDBJ databases">
        <title>Multicomponent nature underlies the extraordinary mechanical properties of spider dragline silk.</title>
        <authorList>
            <person name="Kono N."/>
            <person name="Nakamura H."/>
            <person name="Mori M."/>
            <person name="Yoshida Y."/>
            <person name="Ohtoshi R."/>
            <person name="Malay A.D."/>
            <person name="Moran D.A.P."/>
            <person name="Tomita M."/>
            <person name="Numata K."/>
            <person name="Arakawa K."/>
        </authorList>
    </citation>
    <scope>NUCLEOTIDE SEQUENCE</scope>
</reference>
<name>A0A8X6VKM8_TRICX</name>
<accession>A0A8X6VKM8</accession>
<sequence length="217" mass="24732">MHDFFHVYLSIQAKKQKELPCYLKQLALDRINNVPMDAVHMYTDGSKLDSDCYGSGIYISLRCQEIKILRKSPDSCSVFRSELVAILEGLNFIEALPQLHDIWIFSDSRSAIQHLVNLHNVRDHTGTDILKVLKRLSLSRQIHFQWIPSHVNIAGNEIADSLARASAGETTTPAAPLTYLELFSNYKAKNKTIWIIPPVHSWYQSKYPGVSLVFVHQ</sequence>
<feature type="domain" description="RNase H type-1" evidence="1">
    <location>
        <begin position="35"/>
        <end position="168"/>
    </location>
</feature>
<keyword evidence="3" id="KW-1185">Reference proteome</keyword>
<dbReference type="Pfam" id="PF00075">
    <property type="entry name" value="RNase_H"/>
    <property type="match status" value="1"/>
</dbReference>
<gene>
    <name evidence="2" type="primary">AVEN_166814_1</name>
    <name evidence="2" type="ORF">TNCV_1123021</name>
</gene>
<comment type="caution">
    <text evidence="2">The sequence shown here is derived from an EMBL/GenBank/DDBJ whole genome shotgun (WGS) entry which is preliminary data.</text>
</comment>
<proteinExistence type="predicted"/>
<dbReference type="InterPro" id="IPR053151">
    <property type="entry name" value="RNase_H-like"/>
</dbReference>
<dbReference type="InterPro" id="IPR012337">
    <property type="entry name" value="RNaseH-like_sf"/>
</dbReference>
<evidence type="ECO:0000259" key="1">
    <source>
        <dbReference type="PROSITE" id="PS50879"/>
    </source>
</evidence>
<dbReference type="AlphaFoldDB" id="A0A8X6VKM8"/>
<dbReference type="InterPro" id="IPR002156">
    <property type="entry name" value="RNaseH_domain"/>
</dbReference>
<dbReference type="GO" id="GO:0004523">
    <property type="term" value="F:RNA-DNA hybrid ribonuclease activity"/>
    <property type="evidence" value="ECO:0007669"/>
    <property type="project" value="InterPro"/>
</dbReference>
<evidence type="ECO:0000313" key="3">
    <source>
        <dbReference type="Proteomes" id="UP000887159"/>
    </source>
</evidence>
<organism evidence="2 3">
    <name type="scientific">Trichonephila clavipes</name>
    <name type="common">Golden silk orbweaver</name>
    <name type="synonym">Nephila clavipes</name>
    <dbReference type="NCBI Taxonomy" id="2585209"/>
    <lineage>
        <taxon>Eukaryota</taxon>
        <taxon>Metazoa</taxon>
        <taxon>Ecdysozoa</taxon>
        <taxon>Arthropoda</taxon>
        <taxon>Chelicerata</taxon>
        <taxon>Arachnida</taxon>
        <taxon>Araneae</taxon>
        <taxon>Araneomorphae</taxon>
        <taxon>Entelegynae</taxon>
        <taxon>Araneoidea</taxon>
        <taxon>Nephilidae</taxon>
        <taxon>Trichonephila</taxon>
    </lineage>
</organism>
<dbReference type="PANTHER" id="PTHR47723:SF13">
    <property type="entry name" value="PUTATIVE-RELATED"/>
    <property type="match status" value="1"/>
</dbReference>
<dbReference type="GO" id="GO:0003676">
    <property type="term" value="F:nucleic acid binding"/>
    <property type="evidence" value="ECO:0007669"/>
    <property type="project" value="InterPro"/>
</dbReference>
<dbReference type="Proteomes" id="UP000887159">
    <property type="component" value="Unassembled WGS sequence"/>
</dbReference>
<dbReference type="InterPro" id="IPR036397">
    <property type="entry name" value="RNaseH_sf"/>
</dbReference>
<evidence type="ECO:0000313" key="2">
    <source>
        <dbReference type="EMBL" id="GFY10779.1"/>
    </source>
</evidence>